<evidence type="ECO:0008006" key="4">
    <source>
        <dbReference type="Google" id="ProtNLM"/>
    </source>
</evidence>
<protein>
    <recommendedName>
        <fullName evidence="4">Polyketide cyclase</fullName>
    </recommendedName>
</protein>
<feature type="region of interest" description="Disordered" evidence="1">
    <location>
        <begin position="98"/>
        <end position="120"/>
    </location>
</feature>
<proteinExistence type="predicted"/>
<dbReference type="EMBL" id="JACCFK010000001">
    <property type="protein sequence ID" value="NYI88154.1"/>
    <property type="molecule type" value="Genomic_DNA"/>
</dbReference>
<accession>A0A853AZY3</accession>
<evidence type="ECO:0000256" key="1">
    <source>
        <dbReference type="SAM" id="MobiDB-lite"/>
    </source>
</evidence>
<dbReference type="RefSeq" id="WP_179772438.1">
    <property type="nucleotide sequence ID" value="NZ_JACCFK010000001.1"/>
</dbReference>
<reference evidence="2 3" key="1">
    <citation type="submission" date="2020-07" db="EMBL/GenBank/DDBJ databases">
        <title>Sequencing the genomes of 1000 actinobacteria strains.</title>
        <authorList>
            <person name="Klenk H.-P."/>
        </authorList>
    </citation>
    <scope>NUCLEOTIDE SEQUENCE [LARGE SCALE GENOMIC DNA]</scope>
    <source>
        <strain evidence="2 3">DSM 104006</strain>
    </source>
</reference>
<evidence type="ECO:0000313" key="3">
    <source>
        <dbReference type="Proteomes" id="UP000549616"/>
    </source>
</evidence>
<dbReference type="SUPFAM" id="SSF55961">
    <property type="entry name" value="Bet v1-like"/>
    <property type="match status" value="1"/>
</dbReference>
<keyword evidence="3" id="KW-1185">Reference proteome</keyword>
<dbReference type="AlphaFoldDB" id="A0A853AZY3"/>
<comment type="caution">
    <text evidence="2">The sequence shown here is derived from an EMBL/GenBank/DDBJ whole genome shotgun (WGS) entry which is preliminary data.</text>
</comment>
<dbReference type="Proteomes" id="UP000549616">
    <property type="component" value="Unassembled WGS sequence"/>
</dbReference>
<name>A0A853AZY3_9PSEU</name>
<evidence type="ECO:0000313" key="2">
    <source>
        <dbReference type="EMBL" id="NYI88154.1"/>
    </source>
</evidence>
<sequence>MGTFKYTATAELPADEAFAFISDAPNLPRFLPQHLDEGWLRKDEAGRQLAWGTESDGDDCGELHVLDRGAALCEITITLHTDRTDEDQVRSEMEQAVAALTHQAAADADEQREGSQPGWA</sequence>
<gene>
    <name evidence="2" type="ORF">HNR02_001477</name>
</gene>
<organism evidence="2 3">
    <name type="scientific">Amycolatopsis endophytica</name>
    <dbReference type="NCBI Taxonomy" id="860233"/>
    <lineage>
        <taxon>Bacteria</taxon>
        <taxon>Bacillati</taxon>
        <taxon>Actinomycetota</taxon>
        <taxon>Actinomycetes</taxon>
        <taxon>Pseudonocardiales</taxon>
        <taxon>Pseudonocardiaceae</taxon>
        <taxon>Amycolatopsis</taxon>
    </lineage>
</organism>